<proteinExistence type="predicted"/>
<dbReference type="EMBL" id="HG792015">
    <property type="protein sequence ID" value="CDM29727.1"/>
    <property type="molecule type" value="Genomic_DNA"/>
</dbReference>
<reference evidence="1" key="1">
    <citation type="journal article" date="2014" name="Nat. Commun.">
        <title>Multiple recent horizontal transfers of a large genomic region in cheese making fungi.</title>
        <authorList>
            <person name="Cheeseman K."/>
            <person name="Ropars J."/>
            <person name="Renault P."/>
            <person name="Dupont J."/>
            <person name="Gouzy J."/>
            <person name="Branca A."/>
            <person name="Abraham A.L."/>
            <person name="Ceppi M."/>
            <person name="Conseiller E."/>
            <person name="Debuchy R."/>
            <person name="Malagnac F."/>
            <person name="Goarin A."/>
            <person name="Silar P."/>
            <person name="Lacoste S."/>
            <person name="Sallet E."/>
            <person name="Bensimon A."/>
            <person name="Giraud T."/>
            <person name="Brygoo Y."/>
        </authorList>
    </citation>
    <scope>NUCLEOTIDE SEQUENCE [LARGE SCALE GENOMIC DNA]</scope>
    <source>
        <strain evidence="1">FM164</strain>
    </source>
</reference>
<keyword evidence="2" id="KW-1185">Reference proteome</keyword>
<organism evidence="1 2">
    <name type="scientific">Penicillium roqueforti (strain FM164)</name>
    <dbReference type="NCBI Taxonomy" id="1365484"/>
    <lineage>
        <taxon>Eukaryota</taxon>
        <taxon>Fungi</taxon>
        <taxon>Dikarya</taxon>
        <taxon>Ascomycota</taxon>
        <taxon>Pezizomycotina</taxon>
        <taxon>Eurotiomycetes</taxon>
        <taxon>Eurotiomycetidae</taxon>
        <taxon>Eurotiales</taxon>
        <taxon>Aspergillaceae</taxon>
        <taxon>Penicillium</taxon>
    </lineage>
</organism>
<protein>
    <submittedName>
        <fullName evidence="1">Genomic scaffold, ProqFM164S01</fullName>
    </submittedName>
</protein>
<name>W6QJH0_PENRF</name>
<gene>
    <name evidence="1" type="ORF">PROQFM164_S01g003540</name>
</gene>
<dbReference type="InterPro" id="IPR011009">
    <property type="entry name" value="Kinase-like_dom_sf"/>
</dbReference>
<evidence type="ECO:0000313" key="1">
    <source>
        <dbReference type="EMBL" id="CDM29727.1"/>
    </source>
</evidence>
<sequence>MDYIVQEVHPSQDGWDDEFRNEIHAYDRLKMLRGTLIPTLFGQGSFNVCPALILSEIDGITLRQRSKSDVHEKTLETQLEKALKTLYEHGAEFWDQNLGNFLFCSNGEVKIWYCS</sequence>
<accession>W6QJH0</accession>
<dbReference type="Proteomes" id="UP000030686">
    <property type="component" value="Unassembled WGS sequence"/>
</dbReference>
<dbReference type="OrthoDB" id="4355543at2759"/>
<evidence type="ECO:0000313" key="2">
    <source>
        <dbReference type="Proteomes" id="UP000030686"/>
    </source>
</evidence>
<dbReference type="SUPFAM" id="SSF56112">
    <property type="entry name" value="Protein kinase-like (PK-like)"/>
    <property type="match status" value="1"/>
</dbReference>
<dbReference type="AlphaFoldDB" id="W6QJH0"/>